<dbReference type="Proteomes" id="UP000593571">
    <property type="component" value="Unassembled WGS sequence"/>
</dbReference>
<evidence type="ECO:0000313" key="1">
    <source>
        <dbReference type="EMBL" id="KAF6395456.1"/>
    </source>
</evidence>
<accession>A0A7J8BAH4</accession>
<reference evidence="1 2" key="1">
    <citation type="journal article" date="2020" name="Nature">
        <title>Six reference-quality genomes reveal evolution of bat adaptations.</title>
        <authorList>
            <person name="Jebb D."/>
            <person name="Huang Z."/>
            <person name="Pippel M."/>
            <person name="Hughes G.M."/>
            <person name="Lavrichenko K."/>
            <person name="Devanna P."/>
            <person name="Winkler S."/>
            <person name="Jermiin L.S."/>
            <person name="Skirmuntt E.C."/>
            <person name="Katzourakis A."/>
            <person name="Burkitt-Gray L."/>
            <person name="Ray D.A."/>
            <person name="Sullivan K.A.M."/>
            <person name="Roscito J.G."/>
            <person name="Kirilenko B.M."/>
            <person name="Davalos L.M."/>
            <person name="Corthals A.P."/>
            <person name="Power M.L."/>
            <person name="Jones G."/>
            <person name="Ransome R.D."/>
            <person name="Dechmann D.K.N."/>
            <person name="Locatelli A.G."/>
            <person name="Puechmaille S.J."/>
            <person name="Fedrigo O."/>
            <person name="Jarvis E.D."/>
            <person name="Hiller M."/>
            <person name="Vernes S.C."/>
            <person name="Myers E.W."/>
            <person name="Teeling E.C."/>
        </authorList>
    </citation>
    <scope>NUCLEOTIDE SEQUENCE [LARGE SCALE GENOMIC DNA]</scope>
    <source>
        <strain evidence="1">MRouAeg1</strain>
        <tissue evidence="1">Muscle</tissue>
    </source>
</reference>
<keyword evidence="2" id="KW-1185">Reference proteome</keyword>
<proteinExistence type="predicted"/>
<evidence type="ECO:0000313" key="2">
    <source>
        <dbReference type="Proteomes" id="UP000593571"/>
    </source>
</evidence>
<sequence>MPVSEGTMYKAFVEKIISIEVKTNIPLRILDRQLLMMSVCYCYHICHFLRNRSCGGILKDHFPGAGRQECVCGLWRCQQGRRRLTRKTLTSGMPHSKGLTLGSRMRLPQSKLVKLWKNHFYMSYLPFAEAQSKMLSDVPMARGLSAGSVAAAPARDGPPPSTRRPAAPSFLLLGDFSCA</sequence>
<dbReference type="EMBL" id="JACASE010000018">
    <property type="protein sequence ID" value="KAF6395456.1"/>
    <property type="molecule type" value="Genomic_DNA"/>
</dbReference>
<gene>
    <name evidence="1" type="ORF">HJG63_010008</name>
</gene>
<comment type="caution">
    <text evidence="1">The sequence shown here is derived from an EMBL/GenBank/DDBJ whole genome shotgun (WGS) entry which is preliminary data.</text>
</comment>
<protein>
    <submittedName>
        <fullName evidence="1">Uncharacterized protein</fullName>
    </submittedName>
</protein>
<organism evidence="1 2">
    <name type="scientific">Rousettus aegyptiacus</name>
    <name type="common">Egyptian fruit bat</name>
    <name type="synonym">Pteropus aegyptiacus</name>
    <dbReference type="NCBI Taxonomy" id="9407"/>
    <lineage>
        <taxon>Eukaryota</taxon>
        <taxon>Metazoa</taxon>
        <taxon>Chordata</taxon>
        <taxon>Craniata</taxon>
        <taxon>Vertebrata</taxon>
        <taxon>Euteleostomi</taxon>
        <taxon>Mammalia</taxon>
        <taxon>Eutheria</taxon>
        <taxon>Laurasiatheria</taxon>
        <taxon>Chiroptera</taxon>
        <taxon>Yinpterochiroptera</taxon>
        <taxon>Pteropodoidea</taxon>
        <taxon>Pteropodidae</taxon>
        <taxon>Rousettinae</taxon>
        <taxon>Rousettus</taxon>
    </lineage>
</organism>
<name>A0A7J8BAH4_ROUAE</name>
<dbReference type="AlphaFoldDB" id="A0A7J8BAH4"/>